<evidence type="ECO:0000256" key="2">
    <source>
        <dbReference type="ARBA" id="ARBA00004117"/>
    </source>
</evidence>
<evidence type="ECO:0000256" key="14">
    <source>
        <dbReference type="SAM" id="Phobius"/>
    </source>
</evidence>
<dbReference type="Gene3D" id="3.30.300.30">
    <property type="match status" value="1"/>
</dbReference>
<evidence type="ECO:0000256" key="3">
    <source>
        <dbReference type="ARBA" id="ARBA00004651"/>
    </source>
</evidence>
<keyword evidence="10 12" id="KW-0975">Bacterial flagellum</keyword>
<evidence type="ECO:0000256" key="13">
    <source>
        <dbReference type="SAM" id="MobiDB-lite"/>
    </source>
</evidence>
<dbReference type="PANTHER" id="PTHR30046:SF0">
    <property type="entry name" value="FLAGELLAR M-RING PROTEIN"/>
    <property type="match status" value="1"/>
</dbReference>
<dbReference type="InterPro" id="IPR043427">
    <property type="entry name" value="YscJ/FliF"/>
</dbReference>
<feature type="region of interest" description="Disordered" evidence="13">
    <location>
        <begin position="517"/>
        <end position="545"/>
    </location>
</feature>
<dbReference type="Pfam" id="PF08345">
    <property type="entry name" value="YscJ_FliF_C"/>
    <property type="match status" value="1"/>
</dbReference>
<evidence type="ECO:0000256" key="6">
    <source>
        <dbReference type="ARBA" id="ARBA00022475"/>
    </source>
</evidence>
<organism evidence="17 18">
    <name type="scientific">Kosakonia calanthes</name>
    <dbReference type="NCBI Taxonomy" id="3139408"/>
    <lineage>
        <taxon>Bacteria</taxon>
        <taxon>Pseudomonadati</taxon>
        <taxon>Pseudomonadota</taxon>
        <taxon>Gammaproteobacteria</taxon>
        <taxon>Enterobacterales</taxon>
        <taxon>Enterobacteriaceae</taxon>
        <taxon>Kosakonia</taxon>
    </lineage>
</organism>
<dbReference type="RefSeq" id="WP_342323926.1">
    <property type="nucleotide sequence ID" value="NZ_CP151800.1"/>
</dbReference>
<keyword evidence="17" id="KW-0282">Flagellum</keyword>
<evidence type="ECO:0000313" key="17">
    <source>
        <dbReference type="EMBL" id="WZV99373.1"/>
    </source>
</evidence>
<dbReference type="EMBL" id="CP151800">
    <property type="protein sequence ID" value="WZV99373.1"/>
    <property type="molecule type" value="Genomic_DNA"/>
</dbReference>
<evidence type="ECO:0000256" key="4">
    <source>
        <dbReference type="ARBA" id="ARBA00007971"/>
    </source>
</evidence>
<keyword evidence="18" id="KW-1185">Reference proteome</keyword>
<comment type="function">
    <text evidence="1 12">The M ring may be actively involved in energy transduction.</text>
</comment>
<dbReference type="NCBIfam" id="TIGR00206">
    <property type="entry name" value="fliF"/>
    <property type="match status" value="1"/>
</dbReference>
<feature type="compositionally biased region" description="Basic and acidic residues" evidence="13">
    <location>
        <begin position="530"/>
        <end position="545"/>
    </location>
</feature>
<feature type="compositionally biased region" description="Polar residues" evidence="13">
    <location>
        <begin position="364"/>
        <end position="373"/>
    </location>
</feature>
<feature type="domain" description="Flagellar M-ring N-terminal" evidence="15">
    <location>
        <begin position="50"/>
        <end position="224"/>
    </location>
</feature>
<keyword evidence="17" id="KW-0966">Cell projection</keyword>
<feature type="domain" description="Flagellar M-ring C-terminal" evidence="16">
    <location>
        <begin position="254"/>
        <end position="445"/>
    </location>
</feature>
<evidence type="ECO:0000256" key="10">
    <source>
        <dbReference type="ARBA" id="ARBA00023143"/>
    </source>
</evidence>
<comment type="subunit">
    <text evidence="11">The basal body constitutes a major portion of the flagellar organelle and consists of four rings (L,P,S, and M) mounted on a central rod. The M ring is integral to the inner membrane of the cell and may be connected to the flagellar rod via the S ring. The S (supramembrane ring) lies just distal to the M ring. The L and P rings lie in the outer membrane and the periplasmic space, respectively.</text>
</comment>
<accession>A0ABZ3BAE1</accession>
<dbReference type="Pfam" id="PF01514">
    <property type="entry name" value="YscJ_FliF"/>
    <property type="match status" value="1"/>
</dbReference>
<evidence type="ECO:0000259" key="16">
    <source>
        <dbReference type="Pfam" id="PF08345"/>
    </source>
</evidence>
<sequence>MTATNTGSKKKGIVDVKAVLENIRVNPRIIFFIAAAAAISIVIALLFWAKEPDYRVLYSNISEEDGGAVVTQLQQMQVPYRFAENNGAIEIPAEQVYEVRLKLAQQGLPKGGAVGFELLDQEKFGISQFNEQVNFQRALEGELSRTIETLGPVRSARVHLAMPKPSLFLQDRKEPSASVTLNLINGRTLDSGQVNAISYMISSAVPGLSADRVTIVDQSGHLISQNGAQATQTTQLQYVRKVEADYQSRIQAILAPIVGVQNVRTQVTAQVDFTQHEQTAEQYQPNSRPENMAIRSRQSSNNEQGGKNAVGGVPGALSNQPPAPVATPIENPAAQQANAQGAANNTANRNAAPAQTPAPTLTPYNKQSDETTNYEVDKTLTHIKRNTGTLERLSVAVVVNFVPGKDGKTAALTKAQLDQINALVKEVMGYSDKRGDTLNVVNTPFTDQEEEAPIPLWKQPEVIKLGMSAARYLLVVLIAWILWRKAVQPFWTRHQELLIQRLEMEKEARQAELDEQVRKRQSAETAKAQQRVETEQEAQHLREMADQEPQVIALVIRQWLNKEQKSS</sequence>
<dbReference type="InterPro" id="IPR045851">
    <property type="entry name" value="AMP-bd_C_sf"/>
</dbReference>
<keyword evidence="9 14" id="KW-0472">Membrane</keyword>
<evidence type="ECO:0000256" key="1">
    <source>
        <dbReference type="ARBA" id="ARBA00003820"/>
    </source>
</evidence>
<proteinExistence type="inferred from homology"/>
<keyword evidence="17" id="KW-0969">Cilium</keyword>
<feature type="compositionally biased region" description="Low complexity" evidence="13">
    <location>
        <begin position="331"/>
        <end position="363"/>
    </location>
</feature>
<comment type="subcellular location">
    <subcellularLocation>
        <location evidence="2 12">Bacterial flagellum basal body</location>
    </subcellularLocation>
    <subcellularLocation>
        <location evidence="3">Cell membrane</location>
        <topology evidence="3">Multi-pass membrane protein</topology>
    </subcellularLocation>
</comment>
<dbReference type="PIRSF" id="PIRSF004862">
    <property type="entry name" value="FliF"/>
    <property type="match status" value="1"/>
</dbReference>
<feature type="compositionally biased region" description="Polar residues" evidence="13">
    <location>
        <begin position="296"/>
        <end position="305"/>
    </location>
</feature>
<feature type="compositionally biased region" description="Polar residues" evidence="13">
    <location>
        <begin position="280"/>
        <end position="289"/>
    </location>
</feature>
<evidence type="ECO:0000313" key="18">
    <source>
        <dbReference type="Proteomes" id="UP001466893"/>
    </source>
</evidence>
<feature type="transmembrane region" description="Helical" evidence="14">
    <location>
        <begin position="29"/>
        <end position="49"/>
    </location>
</feature>
<evidence type="ECO:0000256" key="11">
    <source>
        <dbReference type="ARBA" id="ARBA00025936"/>
    </source>
</evidence>
<reference evidence="17 18" key="1">
    <citation type="submission" date="2024-04" db="EMBL/GenBank/DDBJ databases">
        <title>Kosakonia calanthae sp. nov., a halophilic bacterium isolated from leaves of Calanthe tiplacata.</title>
        <authorList>
            <person name="Wu P."/>
        </authorList>
    </citation>
    <scope>NUCLEOTIDE SEQUENCE [LARGE SCALE GENOMIC DNA]</scope>
    <source>
        <strain evidence="17 18">BYX6</strain>
    </source>
</reference>
<dbReference type="PRINTS" id="PR01009">
    <property type="entry name" value="FLGMRINGFLIF"/>
</dbReference>
<name>A0ABZ3BAE1_9ENTR</name>
<comment type="similarity">
    <text evidence="4 12">Belongs to the FliF family.</text>
</comment>
<evidence type="ECO:0000259" key="15">
    <source>
        <dbReference type="Pfam" id="PF01514"/>
    </source>
</evidence>
<dbReference type="PANTHER" id="PTHR30046">
    <property type="entry name" value="FLAGELLAR M-RING PROTEIN"/>
    <property type="match status" value="1"/>
</dbReference>
<gene>
    <name evidence="17" type="primary">fliF</name>
    <name evidence="17" type="ORF">AAEY27_05625</name>
</gene>
<dbReference type="InterPro" id="IPR000067">
    <property type="entry name" value="FlgMring_FliF"/>
</dbReference>
<dbReference type="Proteomes" id="UP001466893">
    <property type="component" value="Chromosome"/>
</dbReference>
<evidence type="ECO:0000256" key="8">
    <source>
        <dbReference type="ARBA" id="ARBA00022989"/>
    </source>
</evidence>
<evidence type="ECO:0000256" key="9">
    <source>
        <dbReference type="ARBA" id="ARBA00023136"/>
    </source>
</evidence>
<dbReference type="InterPro" id="IPR006182">
    <property type="entry name" value="FliF_N_dom"/>
</dbReference>
<dbReference type="InterPro" id="IPR013556">
    <property type="entry name" value="Flag_M-ring_C"/>
</dbReference>
<evidence type="ECO:0000256" key="5">
    <source>
        <dbReference type="ARBA" id="ARBA00017949"/>
    </source>
</evidence>
<keyword evidence="6" id="KW-1003">Cell membrane</keyword>
<keyword evidence="8 14" id="KW-1133">Transmembrane helix</keyword>
<feature type="region of interest" description="Disordered" evidence="13">
    <location>
        <begin position="276"/>
        <end position="373"/>
    </location>
</feature>
<protein>
    <recommendedName>
        <fullName evidence="5 12">Flagellar M-ring protein</fullName>
    </recommendedName>
</protein>
<evidence type="ECO:0000256" key="12">
    <source>
        <dbReference type="PIRNR" id="PIRNR004862"/>
    </source>
</evidence>
<keyword evidence="7 14" id="KW-0812">Transmembrane</keyword>
<evidence type="ECO:0000256" key="7">
    <source>
        <dbReference type="ARBA" id="ARBA00022692"/>
    </source>
</evidence>